<dbReference type="EMBL" id="JAAIUW010000008">
    <property type="protein sequence ID" value="KAF7821218.1"/>
    <property type="molecule type" value="Genomic_DNA"/>
</dbReference>
<dbReference type="Proteomes" id="UP000634136">
    <property type="component" value="Unassembled WGS sequence"/>
</dbReference>
<dbReference type="OrthoDB" id="1938567at2759"/>
<organism evidence="2 3">
    <name type="scientific">Senna tora</name>
    <dbReference type="NCBI Taxonomy" id="362788"/>
    <lineage>
        <taxon>Eukaryota</taxon>
        <taxon>Viridiplantae</taxon>
        <taxon>Streptophyta</taxon>
        <taxon>Embryophyta</taxon>
        <taxon>Tracheophyta</taxon>
        <taxon>Spermatophyta</taxon>
        <taxon>Magnoliopsida</taxon>
        <taxon>eudicotyledons</taxon>
        <taxon>Gunneridae</taxon>
        <taxon>Pentapetalae</taxon>
        <taxon>rosids</taxon>
        <taxon>fabids</taxon>
        <taxon>Fabales</taxon>
        <taxon>Fabaceae</taxon>
        <taxon>Caesalpinioideae</taxon>
        <taxon>Cassia clade</taxon>
        <taxon>Senna</taxon>
    </lineage>
</organism>
<name>A0A834TFF8_9FABA</name>
<dbReference type="PANTHER" id="PTHR31434:SF2">
    <property type="entry name" value="S PHASE CYCLIN A-ASSOCIATED PROTEIN IN THE ENDOPLASMIC RETICULUM"/>
    <property type="match status" value="1"/>
</dbReference>
<protein>
    <submittedName>
        <fullName evidence="2">S phase cyclin A-associated protein in the endoplasmic reticulum</fullName>
    </submittedName>
</protein>
<evidence type="ECO:0000313" key="3">
    <source>
        <dbReference type="Proteomes" id="UP000634136"/>
    </source>
</evidence>
<proteinExistence type="predicted"/>
<sequence>MKKISISDQAVVFLLSAVSETGLVSLPSLLTAVLLQANNRSSSEQASFILPSNFEEVAAGVLKVRCSARSENGNFPSDELPSFSLHQYHFIFYYMYPN</sequence>
<keyword evidence="1" id="KW-0472">Membrane</keyword>
<gene>
    <name evidence="2" type="ORF">G2W53_026673</name>
</gene>
<keyword evidence="1" id="KW-1133">Transmembrane helix</keyword>
<dbReference type="AlphaFoldDB" id="A0A834TFF8"/>
<evidence type="ECO:0000256" key="1">
    <source>
        <dbReference type="SAM" id="Phobius"/>
    </source>
</evidence>
<feature type="transmembrane region" description="Helical" evidence="1">
    <location>
        <begin position="12"/>
        <end position="35"/>
    </location>
</feature>
<accession>A0A834TFF8</accession>
<dbReference type="PANTHER" id="PTHR31434">
    <property type="entry name" value="S PHASE CYCLIN A-ASSOCIATED PROTEIN IN THE ENDOPLASMIC RETICULUM"/>
    <property type="match status" value="1"/>
</dbReference>
<evidence type="ECO:0000313" key="2">
    <source>
        <dbReference type="EMBL" id="KAF7821218.1"/>
    </source>
</evidence>
<keyword evidence="1" id="KW-0812">Transmembrane</keyword>
<keyword evidence="3" id="KW-1185">Reference proteome</keyword>
<comment type="caution">
    <text evidence="2">The sequence shown here is derived from an EMBL/GenBank/DDBJ whole genome shotgun (WGS) entry which is preliminary data.</text>
</comment>
<reference evidence="2" key="1">
    <citation type="submission" date="2020-09" db="EMBL/GenBank/DDBJ databases">
        <title>Genome-Enabled Discovery of Anthraquinone Biosynthesis in Senna tora.</title>
        <authorList>
            <person name="Kang S.-H."/>
            <person name="Pandey R.P."/>
            <person name="Lee C.-M."/>
            <person name="Sim J.-S."/>
            <person name="Jeong J.-T."/>
            <person name="Choi B.-S."/>
            <person name="Jung M."/>
            <person name="Ginzburg D."/>
            <person name="Zhao K."/>
            <person name="Won S.Y."/>
            <person name="Oh T.-J."/>
            <person name="Yu Y."/>
            <person name="Kim N.-H."/>
            <person name="Lee O.R."/>
            <person name="Lee T.-H."/>
            <person name="Bashyal P."/>
            <person name="Kim T.-S."/>
            <person name="Lee W.-H."/>
            <person name="Kawkins C."/>
            <person name="Kim C.-K."/>
            <person name="Kim J.S."/>
            <person name="Ahn B.O."/>
            <person name="Rhee S.Y."/>
            <person name="Sohng J.K."/>
        </authorList>
    </citation>
    <scope>NUCLEOTIDE SEQUENCE</scope>
    <source>
        <tissue evidence="2">Leaf</tissue>
    </source>
</reference>